<sequence length="185" mass="18648">AELGQHCERLALTCEELCAGQEVLSYQTADTAQNLNSLRTEIRSIGAREAAVGWVSSVHSARSGTSLMGSREPSPVKVSPGERTHASASGSGPAIATHLLHEEPVTVAASSFSAPPSQVSPRGAVVQGGSLAHNLTALSRLGELRRRLGSPTPSANPAATGACAVGTSPSLAGGPWGGGLALPGR</sequence>
<evidence type="ECO:0000313" key="3">
    <source>
        <dbReference type="Proteomes" id="UP000654075"/>
    </source>
</evidence>
<gene>
    <name evidence="2" type="ORF">PGLA1383_LOCUS7035</name>
</gene>
<feature type="region of interest" description="Disordered" evidence="1">
    <location>
        <begin position="62"/>
        <end position="92"/>
    </location>
</feature>
<dbReference type="AlphaFoldDB" id="A0A813DK29"/>
<dbReference type="EMBL" id="CAJNNV010002997">
    <property type="protein sequence ID" value="CAE8588234.1"/>
    <property type="molecule type" value="Genomic_DNA"/>
</dbReference>
<proteinExistence type="predicted"/>
<accession>A0A813DK29</accession>
<evidence type="ECO:0000313" key="2">
    <source>
        <dbReference type="EMBL" id="CAE8588234.1"/>
    </source>
</evidence>
<feature type="non-terminal residue" evidence="2">
    <location>
        <position position="185"/>
    </location>
</feature>
<evidence type="ECO:0000256" key="1">
    <source>
        <dbReference type="SAM" id="MobiDB-lite"/>
    </source>
</evidence>
<protein>
    <submittedName>
        <fullName evidence="2">Uncharacterized protein</fullName>
    </submittedName>
</protein>
<feature type="non-terminal residue" evidence="2">
    <location>
        <position position="1"/>
    </location>
</feature>
<comment type="caution">
    <text evidence="2">The sequence shown here is derived from an EMBL/GenBank/DDBJ whole genome shotgun (WGS) entry which is preliminary data.</text>
</comment>
<name>A0A813DK29_POLGL</name>
<organism evidence="2 3">
    <name type="scientific">Polarella glacialis</name>
    <name type="common">Dinoflagellate</name>
    <dbReference type="NCBI Taxonomy" id="89957"/>
    <lineage>
        <taxon>Eukaryota</taxon>
        <taxon>Sar</taxon>
        <taxon>Alveolata</taxon>
        <taxon>Dinophyceae</taxon>
        <taxon>Suessiales</taxon>
        <taxon>Suessiaceae</taxon>
        <taxon>Polarella</taxon>
    </lineage>
</organism>
<dbReference type="Proteomes" id="UP000654075">
    <property type="component" value="Unassembled WGS sequence"/>
</dbReference>
<reference evidence="2" key="1">
    <citation type="submission" date="2021-02" db="EMBL/GenBank/DDBJ databases">
        <authorList>
            <person name="Dougan E. K."/>
            <person name="Rhodes N."/>
            <person name="Thang M."/>
            <person name="Chan C."/>
        </authorList>
    </citation>
    <scope>NUCLEOTIDE SEQUENCE</scope>
</reference>
<dbReference type="OrthoDB" id="417078at2759"/>
<keyword evidence="3" id="KW-1185">Reference proteome</keyword>